<comment type="caution">
    <text evidence="1">The sequence shown here is derived from an EMBL/GenBank/DDBJ whole genome shotgun (WGS) entry which is preliminary data.</text>
</comment>
<organism evidence="1 2">
    <name type="scientific">Lasiodiplodia mahajangana</name>
    <dbReference type="NCBI Taxonomy" id="1108764"/>
    <lineage>
        <taxon>Eukaryota</taxon>
        <taxon>Fungi</taxon>
        <taxon>Dikarya</taxon>
        <taxon>Ascomycota</taxon>
        <taxon>Pezizomycotina</taxon>
        <taxon>Dothideomycetes</taxon>
        <taxon>Dothideomycetes incertae sedis</taxon>
        <taxon>Botryosphaeriales</taxon>
        <taxon>Botryosphaeriaceae</taxon>
        <taxon>Lasiodiplodia</taxon>
    </lineage>
</organism>
<evidence type="ECO:0000313" key="2">
    <source>
        <dbReference type="Proteomes" id="UP001153332"/>
    </source>
</evidence>
<proteinExistence type="predicted"/>
<evidence type="ECO:0000313" key="1">
    <source>
        <dbReference type="EMBL" id="KAJ8130702.1"/>
    </source>
</evidence>
<gene>
    <name evidence="1" type="ORF">O1611_g2925</name>
</gene>
<dbReference type="EMBL" id="JAPUUL010000441">
    <property type="protein sequence ID" value="KAJ8130702.1"/>
    <property type="molecule type" value="Genomic_DNA"/>
</dbReference>
<protein>
    <submittedName>
        <fullName evidence="1">Uncharacterized protein</fullName>
    </submittedName>
</protein>
<dbReference type="Proteomes" id="UP001153332">
    <property type="component" value="Unassembled WGS sequence"/>
</dbReference>
<keyword evidence="2" id="KW-1185">Reference proteome</keyword>
<reference evidence="1" key="1">
    <citation type="submission" date="2022-12" db="EMBL/GenBank/DDBJ databases">
        <title>Genome Sequence of Lasiodiplodia mahajangana.</title>
        <authorList>
            <person name="Buettner E."/>
        </authorList>
    </citation>
    <scope>NUCLEOTIDE SEQUENCE</scope>
    <source>
        <strain evidence="1">VT137</strain>
    </source>
</reference>
<name>A0ACC2JT64_9PEZI</name>
<sequence length="797" mass="90653">MGDIPNVVAGCVSTSSANIPDSQDPTTPQPSLPEVASEEERRRLDNVRLRHQRLENFCSTRLPKNSIRLFHLDGTETDAHTERPIAGELVVVSLDDSPVFDTLSYVWACHSDKAKCEPGEGCCKPLEAPNDAYIIECTIQGNGSKRSENVPISKNGYIALQELRRQLGSVEIWIDSICINQSDRTEREDQVGLMGNIYSFARTTYIWIDDTLASSDPTSNTLTKSFDDLATSFQYLKYQHGVLEIFLLSHPRALKFWDRDGESQVLHKARIEALKSYRAPPTFEEKFRRTDLESLLRNPWFKRAWTFQEFILSHHPVMVSNQRLLDCDVFFKMMGKEWAVSLDPLHHDDYGTWKDLLSLWFRIDRPTDFNGKKIRKKTSNETSFAAYRDIIDGLNDSVFDSLWYLALYNLFCWGIPVSIISSLIVALAYHRASTAWWLVPILVPLFLFTFILLMPRPGHWRENSKRLSESLPEVVPINGAVSTVYLDLLSTLLKWNPDLVRLLIDAGKDQSSYPGPSWVPDWSSTGLRTWLDESYVYNTNEYSATQKVKLGVRIEESELCIPGFVTGSCRSITVIPFHMDLGLIAEERTEVYKDAALEVSTLRSLLQWLKVVKEESAVQPANEGLHQAVYEVLTGKIPVKQRRIYNIPGGVLSPPFPPERPDSQTRKFGEFYKWYGVMFAEAANVQSLQSLEALRERITKDPAMLSWHNEHIPAILGRRCLFVDSEGHLGSGPLSMEEGDQVALLAHFPVPAILRRCSDNAGYGQEGRHWFVGPAFIHGMMRGKAWDEDNFTEIRLV</sequence>
<accession>A0ACC2JT64</accession>